<dbReference type="PROSITE" id="PS51220">
    <property type="entry name" value="NIDO"/>
    <property type="match status" value="1"/>
</dbReference>
<comment type="caution">
    <text evidence="5">The sequence shown here is derived from an EMBL/GenBank/DDBJ whole genome shotgun (WGS) entry which is preliminary data.</text>
</comment>
<organism evidence="5 6">
    <name type="scientific">Rousettus aegyptiacus</name>
    <name type="common">Egyptian fruit bat</name>
    <name type="synonym">Pteropus aegyptiacus</name>
    <dbReference type="NCBI Taxonomy" id="9407"/>
    <lineage>
        <taxon>Eukaryota</taxon>
        <taxon>Metazoa</taxon>
        <taxon>Chordata</taxon>
        <taxon>Craniata</taxon>
        <taxon>Vertebrata</taxon>
        <taxon>Euteleostomi</taxon>
        <taxon>Mammalia</taxon>
        <taxon>Eutheria</taxon>
        <taxon>Laurasiatheria</taxon>
        <taxon>Chiroptera</taxon>
        <taxon>Yinpterochiroptera</taxon>
        <taxon>Pteropodoidea</taxon>
        <taxon>Pteropodidae</taxon>
        <taxon>Rousettinae</taxon>
        <taxon>Rousettus</taxon>
    </lineage>
</organism>
<dbReference type="GO" id="GO:0016020">
    <property type="term" value="C:membrane"/>
    <property type="evidence" value="ECO:0007669"/>
    <property type="project" value="UniProtKB-SubCell"/>
</dbReference>
<dbReference type="InterPro" id="IPR001846">
    <property type="entry name" value="VWF_type-D"/>
</dbReference>
<protein>
    <submittedName>
        <fullName evidence="5">Tectorin alpha</fullName>
    </submittedName>
</protein>
<dbReference type="InterPro" id="IPR003886">
    <property type="entry name" value="NIDO_dom"/>
</dbReference>
<dbReference type="PANTHER" id="PTHR46160">
    <property type="entry name" value="ALPHA-TECTORIN-RELATED"/>
    <property type="match status" value="1"/>
</dbReference>
<comment type="subcellular location">
    <subcellularLocation>
        <location evidence="1">Membrane</location>
    </subcellularLocation>
</comment>
<sequence>MAQAGFNGGNLTNFFSLPGSRTPDIVNIQETTNVNVPGRWAFKVDGKEIDPANGCTSRGQFLRRGEVFWDDLNCTIKCRCLDFNNEIYCQEATCSPYEMCEPKGKFFYCSPMETSTCVVFGEPHYHTFDGFLFHFQGSCAYLLARQCLQTSSLPFFSVEAKNEHRGGSAVSWVKELSVEVNGYKILIPKGSYGKVKVRPSSSFTGRWRSERVFSLGKTCLDLLVLLFTVCTKEMHSSLCLANTL</sequence>
<evidence type="ECO:0000256" key="2">
    <source>
        <dbReference type="ARBA" id="ARBA00023136"/>
    </source>
</evidence>
<dbReference type="SMART" id="SM00216">
    <property type="entry name" value="VWD"/>
    <property type="match status" value="1"/>
</dbReference>
<reference evidence="5 6" key="1">
    <citation type="journal article" date="2020" name="Nature">
        <title>Six reference-quality genomes reveal evolution of bat adaptations.</title>
        <authorList>
            <person name="Jebb D."/>
            <person name="Huang Z."/>
            <person name="Pippel M."/>
            <person name="Hughes G.M."/>
            <person name="Lavrichenko K."/>
            <person name="Devanna P."/>
            <person name="Winkler S."/>
            <person name="Jermiin L.S."/>
            <person name="Skirmuntt E.C."/>
            <person name="Katzourakis A."/>
            <person name="Burkitt-Gray L."/>
            <person name="Ray D.A."/>
            <person name="Sullivan K.A.M."/>
            <person name="Roscito J.G."/>
            <person name="Kirilenko B.M."/>
            <person name="Davalos L.M."/>
            <person name="Corthals A.P."/>
            <person name="Power M.L."/>
            <person name="Jones G."/>
            <person name="Ransome R.D."/>
            <person name="Dechmann D.K.N."/>
            <person name="Locatelli A.G."/>
            <person name="Puechmaille S.J."/>
            <person name="Fedrigo O."/>
            <person name="Jarvis E.D."/>
            <person name="Hiller M."/>
            <person name="Vernes S.C."/>
            <person name="Myers E.W."/>
            <person name="Teeling E.C."/>
        </authorList>
    </citation>
    <scope>NUCLEOTIDE SEQUENCE [LARGE SCALE GENOMIC DNA]</scope>
    <source>
        <strain evidence="5">MRouAeg1</strain>
        <tissue evidence="5">Muscle</tissue>
    </source>
</reference>
<gene>
    <name evidence="5" type="ORF">HJG63_019043</name>
</gene>
<keyword evidence="2" id="KW-0472">Membrane</keyword>
<dbReference type="PROSITE" id="PS51233">
    <property type="entry name" value="VWFD"/>
    <property type="match status" value="1"/>
</dbReference>
<feature type="domain" description="NIDO" evidence="3">
    <location>
        <begin position="1"/>
        <end position="47"/>
    </location>
</feature>
<evidence type="ECO:0000256" key="1">
    <source>
        <dbReference type="ARBA" id="ARBA00004370"/>
    </source>
</evidence>
<dbReference type="AlphaFoldDB" id="A0A7J8H7D8"/>
<dbReference type="GO" id="GO:0007160">
    <property type="term" value="P:cell-matrix adhesion"/>
    <property type="evidence" value="ECO:0007669"/>
    <property type="project" value="InterPro"/>
</dbReference>
<dbReference type="PANTHER" id="PTHR46160:SF8">
    <property type="entry name" value="VWFD DOMAIN-CONTAINING PROTEIN"/>
    <property type="match status" value="1"/>
</dbReference>
<dbReference type="Pfam" id="PF06119">
    <property type="entry name" value="NIDO"/>
    <property type="match status" value="1"/>
</dbReference>
<proteinExistence type="predicted"/>
<dbReference type="Proteomes" id="UP000593571">
    <property type="component" value="Unassembled WGS sequence"/>
</dbReference>
<accession>A0A7J8H7D8</accession>
<evidence type="ECO:0000313" key="6">
    <source>
        <dbReference type="Proteomes" id="UP000593571"/>
    </source>
</evidence>
<feature type="domain" description="VWFD" evidence="4">
    <location>
        <begin position="115"/>
        <end position="244"/>
    </location>
</feature>
<dbReference type="Pfam" id="PF00094">
    <property type="entry name" value="VWD"/>
    <property type="match status" value="1"/>
</dbReference>
<evidence type="ECO:0000259" key="4">
    <source>
        <dbReference type="PROSITE" id="PS51233"/>
    </source>
</evidence>
<dbReference type="InterPro" id="IPR052749">
    <property type="entry name" value="Alpha-tectorin"/>
</dbReference>
<keyword evidence="6" id="KW-1185">Reference proteome</keyword>
<evidence type="ECO:0000259" key="3">
    <source>
        <dbReference type="PROSITE" id="PS51220"/>
    </source>
</evidence>
<evidence type="ECO:0000313" key="5">
    <source>
        <dbReference type="EMBL" id="KAF6468166.1"/>
    </source>
</evidence>
<dbReference type="EMBL" id="JACASE010000005">
    <property type="protein sequence ID" value="KAF6468166.1"/>
    <property type="molecule type" value="Genomic_DNA"/>
</dbReference>
<name>A0A7J8H7D8_ROUAE</name>